<evidence type="ECO:0000256" key="9">
    <source>
        <dbReference type="ARBA" id="ARBA00066707"/>
    </source>
</evidence>
<keyword evidence="2" id="KW-0645">Protease</keyword>
<dbReference type="EC" id="3.4.21.84" evidence="9"/>
<evidence type="ECO:0000256" key="3">
    <source>
        <dbReference type="ARBA" id="ARBA00022729"/>
    </source>
</evidence>
<keyword evidence="5" id="KW-0353">Hemolymph clotting</keyword>
<evidence type="ECO:0000256" key="7">
    <source>
        <dbReference type="ARBA" id="ARBA00023157"/>
    </source>
</evidence>
<dbReference type="GO" id="GO:0004252">
    <property type="term" value="F:serine-type endopeptidase activity"/>
    <property type="evidence" value="ECO:0007669"/>
    <property type="project" value="InterPro"/>
</dbReference>
<evidence type="ECO:0000256" key="6">
    <source>
        <dbReference type="ARBA" id="ARBA00022825"/>
    </source>
</evidence>
<dbReference type="Gene3D" id="2.40.10.10">
    <property type="entry name" value="Trypsin-like serine proteases"/>
    <property type="match status" value="1"/>
</dbReference>
<keyword evidence="6" id="KW-0720">Serine protease</keyword>
<dbReference type="InterPro" id="IPR001314">
    <property type="entry name" value="Peptidase_S1A"/>
</dbReference>
<protein>
    <recommendedName>
        <fullName evidence="9">limulus clotting factor C</fullName>
        <ecNumber evidence="9">3.4.21.84</ecNumber>
    </recommendedName>
</protein>
<evidence type="ECO:0000256" key="2">
    <source>
        <dbReference type="ARBA" id="ARBA00022670"/>
    </source>
</evidence>
<dbReference type="CDD" id="cd00190">
    <property type="entry name" value="Tryp_SPc"/>
    <property type="match status" value="1"/>
</dbReference>
<name>A0A7R8ZL61_9CRUS</name>
<sequence>MLLIFGKDEEEPLRRFGHSSSPSGYGDISSHLPWIANTSRTNFCPIGFEFDWRAQLQQRNVMLETSVLKNIIPLLIVPASPADAGHLERKSTRFNIRPHPAMVTSPVTSPGSQTQAGPTSVQLALNSTGVLNFKSAMSFVDTATPAGCGLQLDFNRNIRIVGGEEAGVGAFPYLVSITARSLLGRRRHICGGSLISKDLVLTAAHCIDGKNKKGRFEVVVGEHDLEKDEPWSEIKEVKEIIVHPDYNKDTFQHDIGLLRLKTAVDFGQNRTEIGVACLCKPGNVTGDVITAGWGRLEEGGSSPNVVQSVSIPIVDREVCNELLKEEDENYKVYETQICAGEEGRDSCQGDSGGPLIKTHGGLDYVCGIVSWGVGCARKDLPGRGETPMRWDEREVRIQIRSAPFSNLGTRETSLFHQEFYCRSSKDSSVSSFHREGRVSTGMIRSLLAKDSNDAIRLRGR</sequence>
<evidence type="ECO:0000313" key="11">
    <source>
        <dbReference type="EMBL" id="CAD7228728.1"/>
    </source>
</evidence>
<dbReference type="PRINTS" id="PR00722">
    <property type="entry name" value="CHYMOTRYPSIN"/>
</dbReference>
<dbReference type="InterPro" id="IPR018114">
    <property type="entry name" value="TRYPSIN_HIS"/>
</dbReference>
<dbReference type="Pfam" id="PF00089">
    <property type="entry name" value="Trypsin"/>
    <property type="match status" value="1"/>
</dbReference>
<dbReference type="PROSITE" id="PS00135">
    <property type="entry name" value="TRYPSIN_SER"/>
    <property type="match status" value="1"/>
</dbReference>
<dbReference type="SMART" id="SM00020">
    <property type="entry name" value="Tryp_SPc"/>
    <property type="match status" value="1"/>
</dbReference>
<dbReference type="PANTHER" id="PTHR24252:SF7">
    <property type="entry name" value="HYALIN"/>
    <property type="match status" value="1"/>
</dbReference>
<evidence type="ECO:0000256" key="5">
    <source>
        <dbReference type="ARBA" id="ARBA00022820"/>
    </source>
</evidence>
<dbReference type="FunFam" id="2.40.10.10:FF:000120">
    <property type="entry name" value="Putative serine protease"/>
    <property type="match status" value="1"/>
</dbReference>
<feature type="domain" description="Peptidase S1" evidence="10">
    <location>
        <begin position="160"/>
        <end position="448"/>
    </location>
</feature>
<evidence type="ECO:0000256" key="1">
    <source>
        <dbReference type="ARBA" id="ARBA00022659"/>
    </source>
</evidence>
<dbReference type="EMBL" id="OB661671">
    <property type="protein sequence ID" value="CAD7228728.1"/>
    <property type="molecule type" value="Genomic_DNA"/>
</dbReference>
<evidence type="ECO:0000256" key="4">
    <source>
        <dbReference type="ARBA" id="ARBA00022801"/>
    </source>
</evidence>
<dbReference type="OrthoDB" id="546450at2759"/>
<organism evidence="11">
    <name type="scientific">Cyprideis torosa</name>
    <dbReference type="NCBI Taxonomy" id="163714"/>
    <lineage>
        <taxon>Eukaryota</taxon>
        <taxon>Metazoa</taxon>
        <taxon>Ecdysozoa</taxon>
        <taxon>Arthropoda</taxon>
        <taxon>Crustacea</taxon>
        <taxon>Oligostraca</taxon>
        <taxon>Ostracoda</taxon>
        <taxon>Podocopa</taxon>
        <taxon>Podocopida</taxon>
        <taxon>Cytherocopina</taxon>
        <taxon>Cytheroidea</taxon>
        <taxon>Cytherideidae</taxon>
        <taxon>Cyprideis</taxon>
    </lineage>
</organism>
<accession>A0A7R8ZL61</accession>
<dbReference type="InterPro" id="IPR033116">
    <property type="entry name" value="TRYPSIN_SER"/>
</dbReference>
<keyword evidence="4" id="KW-0378">Hydrolase</keyword>
<keyword evidence="3" id="KW-0732">Signal</keyword>
<dbReference type="AlphaFoldDB" id="A0A7R8ZL61"/>
<dbReference type="InterPro" id="IPR001254">
    <property type="entry name" value="Trypsin_dom"/>
</dbReference>
<dbReference type="SUPFAM" id="SSF50494">
    <property type="entry name" value="Trypsin-like serine proteases"/>
    <property type="match status" value="1"/>
</dbReference>
<comment type="catalytic activity">
    <reaction evidence="8">
        <text>Selective cleavage of 103-Arg-|-Ser-104 and 124-Ile-|-Ile-125 bonds in Limulus clotting factor B to form activated factor B. Cleavage of -Pro-Arg-|-Xaa- bonds in synthetic substrates.</text>
        <dbReference type="EC" id="3.4.21.84"/>
    </reaction>
</comment>
<dbReference type="PANTHER" id="PTHR24252">
    <property type="entry name" value="ACROSIN-RELATED"/>
    <property type="match status" value="1"/>
</dbReference>
<evidence type="ECO:0000256" key="8">
    <source>
        <dbReference type="ARBA" id="ARBA00052079"/>
    </source>
</evidence>
<evidence type="ECO:0000259" key="10">
    <source>
        <dbReference type="PROSITE" id="PS50240"/>
    </source>
</evidence>
<keyword evidence="1" id="KW-0768">Sushi</keyword>
<gene>
    <name evidence="11" type="ORF">CTOB1V02_LOCUS6606</name>
</gene>
<dbReference type="GO" id="GO:0042381">
    <property type="term" value="P:hemolymph coagulation"/>
    <property type="evidence" value="ECO:0007669"/>
    <property type="project" value="UniProtKB-KW"/>
</dbReference>
<dbReference type="PROSITE" id="PS00134">
    <property type="entry name" value="TRYPSIN_HIS"/>
    <property type="match status" value="1"/>
</dbReference>
<dbReference type="PROSITE" id="PS50240">
    <property type="entry name" value="TRYPSIN_DOM"/>
    <property type="match status" value="1"/>
</dbReference>
<dbReference type="InterPro" id="IPR043504">
    <property type="entry name" value="Peptidase_S1_PA_chymotrypsin"/>
</dbReference>
<dbReference type="InterPro" id="IPR009003">
    <property type="entry name" value="Peptidase_S1_PA"/>
</dbReference>
<reference evidence="11" key="1">
    <citation type="submission" date="2020-11" db="EMBL/GenBank/DDBJ databases">
        <authorList>
            <person name="Tran Van P."/>
        </authorList>
    </citation>
    <scope>NUCLEOTIDE SEQUENCE</scope>
</reference>
<keyword evidence="7" id="KW-1015">Disulfide bond</keyword>
<proteinExistence type="predicted"/>
<dbReference type="GO" id="GO:0006508">
    <property type="term" value="P:proteolysis"/>
    <property type="evidence" value="ECO:0007669"/>
    <property type="project" value="UniProtKB-KW"/>
</dbReference>